<feature type="compositionally biased region" description="Low complexity" evidence="1">
    <location>
        <begin position="65"/>
        <end position="81"/>
    </location>
</feature>
<accession>A0A9N9RQL5</accession>
<dbReference type="AlphaFoldDB" id="A0A9N9RQL5"/>
<gene>
    <name evidence="3" type="ORF">CHIRRI_LOCUS4319</name>
</gene>
<evidence type="ECO:0000313" key="3">
    <source>
        <dbReference type="EMBL" id="CAG9801391.1"/>
    </source>
</evidence>
<feature type="region of interest" description="Disordered" evidence="1">
    <location>
        <begin position="65"/>
        <end position="87"/>
    </location>
</feature>
<feature type="transmembrane region" description="Helical" evidence="2">
    <location>
        <begin position="6"/>
        <end position="24"/>
    </location>
</feature>
<evidence type="ECO:0000313" key="4">
    <source>
        <dbReference type="Proteomes" id="UP001153620"/>
    </source>
</evidence>
<dbReference type="EMBL" id="OU895877">
    <property type="protein sequence ID" value="CAG9801391.1"/>
    <property type="molecule type" value="Genomic_DNA"/>
</dbReference>
<evidence type="ECO:0000256" key="2">
    <source>
        <dbReference type="SAM" id="Phobius"/>
    </source>
</evidence>
<reference evidence="3" key="1">
    <citation type="submission" date="2022-01" db="EMBL/GenBank/DDBJ databases">
        <authorList>
            <person name="King R."/>
        </authorList>
    </citation>
    <scope>NUCLEOTIDE SEQUENCE</scope>
</reference>
<dbReference type="OrthoDB" id="7741955at2759"/>
<protein>
    <submittedName>
        <fullName evidence="3">Uncharacterized protein</fullName>
    </submittedName>
</protein>
<name>A0A9N9RQL5_9DIPT</name>
<proteinExistence type="predicted"/>
<sequence>MLIIKFLVNFVLFVFLNFVLKYLIHQSIMLSDETFPIDLISDEEDYFGDENNNFLNFQSNNEINSLSSSENHNSSTETEQSMVNSMETDRLLSTQSIKLSDEEVTHPEVSFASEISQNVIKLQPKAPIKKKKSFSCHNLNTRKSVGHNYDHVESKVKKLIENLAEDRRRTLSRHKSMPVCVAQAPVIDETKPDLEDENSEVKKDLRRKAIKIYELEEKCEMKDNIIYELEQEKSRMRMVFDKLRVEMQELKDIEKQYKKIKAQYSPFKSYRNAIIQTDDDSGYDSQYTKVLMQESVIITQHHNEHNHVLLNPRHLEFENSELDTTHITEINNTSLDELLPDLDLTAEPHDIDEKLISNDNEAADIKSKKLNKKKKKFRFFKFVPCVSFHK</sequence>
<dbReference type="Proteomes" id="UP001153620">
    <property type="component" value="Chromosome 1"/>
</dbReference>
<keyword evidence="2" id="KW-0472">Membrane</keyword>
<evidence type="ECO:0000256" key="1">
    <source>
        <dbReference type="SAM" id="MobiDB-lite"/>
    </source>
</evidence>
<keyword evidence="4" id="KW-1185">Reference proteome</keyword>
<keyword evidence="2" id="KW-1133">Transmembrane helix</keyword>
<reference evidence="3" key="2">
    <citation type="submission" date="2022-10" db="EMBL/GenBank/DDBJ databases">
        <authorList>
            <consortium name="ENA_rothamsted_submissions"/>
            <consortium name="culmorum"/>
            <person name="King R."/>
        </authorList>
    </citation>
    <scope>NUCLEOTIDE SEQUENCE</scope>
</reference>
<keyword evidence="2" id="KW-0812">Transmembrane</keyword>
<organism evidence="3 4">
    <name type="scientific">Chironomus riparius</name>
    <dbReference type="NCBI Taxonomy" id="315576"/>
    <lineage>
        <taxon>Eukaryota</taxon>
        <taxon>Metazoa</taxon>
        <taxon>Ecdysozoa</taxon>
        <taxon>Arthropoda</taxon>
        <taxon>Hexapoda</taxon>
        <taxon>Insecta</taxon>
        <taxon>Pterygota</taxon>
        <taxon>Neoptera</taxon>
        <taxon>Endopterygota</taxon>
        <taxon>Diptera</taxon>
        <taxon>Nematocera</taxon>
        <taxon>Chironomoidea</taxon>
        <taxon>Chironomidae</taxon>
        <taxon>Chironominae</taxon>
        <taxon>Chironomus</taxon>
    </lineage>
</organism>